<dbReference type="InterPro" id="IPR016130">
    <property type="entry name" value="Tyr_Pase_AS"/>
</dbReference>
<dbReference type="InterPro" id="IPR000387">
    <property type="entry name" value="Tyr_Pase_dom"/>
</dbReference>
<dbReference type="ExpressionAtlas" id="A0A2K3DG70">
    <property type="expression patterns" value="baseline"/>
</dbReference>
<name>A0A2K3DG70_CHLRE</name>
<sequence length="471" mass="47511">MAGLLANRPIDKARSDADDGGPGLPRPTATAQPAMFAFTSQAPGAVRPYLLLGAAPHEADYMLLKKLGVTHILQVGKELRPTFPDRFTYCRLALEDCEQEDLVGALPVAFAFIDAAREEGRRRQEEAEEEAAAAAAAAAAGAGAAPPPTAAAASASSSAAPCVVLVHCMAGMSRSASVCVAYLMADREERERAERRDSERRQRHAAAATPARLQAVAAADSAAASPSGSATSSPSALPRPASSFSSSTAPWGYEAAFRVVKAARPCVYPNLGFLLQLWEWEAGGCGRTAAELTAQQWAGWNKHRFAERLAAYRKAQVAAGLHPAVRVKLPLEPPPPPAAAAAAAAEAEAGDAAAAAAAAAVVPEAPQVAEAPAGPSEAAGVGAQAGVSAATAELRDVELQPQTQTQAQLQAQVLRAAEEVAAAAVVDPELGGGGGGGGLGGGGGGWVMGGPLPGTAAAEARASSAVVVGVV</sequence>
<dbReference type="GO" id="GO:0007165">
    <property type="term" value="P:signal transduction"/>
    <property type="evidence" value="ECO:0000318"/>
    <property type="project" value="GO_Central"/>
</dbReference>
<dbReference type="InParanoid" id="A0A2K3DG70"/>
<dbReference type="InterPro" id="IPR020422">
    <property type="entry name" value="TYR_PHOSPHATASE_DUAL_dom"/>
</dbReference>
<feature type="compositionally biased region" description="Basic and acidic residues" evidence="5">
    <location>
        <begin position="191"/>
        <end position="200"/>
    </location>
</feature>
<dbReference type="RefSeq" id="XP_042921738.1">
    <property type="nucleotide sequence ID" value="XM_043064737.1"/>
</dbReference>
<dbReference type="Proteomes" id="UP000006906">
    <property type="component" value="Chromosome 8"/>
</dbReference>
<dbReference type="Gene3D" id="3.90.190.10">
    <property type="entry name" value="Protein tyrosine phosphatase superfamily"/>
    <property type="match status" value="1"/>
</dbReference>
<dbReference type="PaxDb" id="3055-EDO96352"/>
<dbReference type="EMBL" id="CM008969">
    <property type="protein sequence ID" value="PNW79544.1"/>
    <property type="molecule type" value="Genomic_DNA"/>
</dbReference>
<evidence type="ECO:0000256" key="2">
    <source>
        <dbReference type="ARBA" id="ARBA00013064"/>
    </source>
</evidence>
<protein>
    <recommendedName>
        <fullName evidence="2">protein-tyrosine-phosphatase</fullName>
        <ecNumber evidence="2">3.1.3.48</ecNumber>
    </recommendedName>
</protein>
<dbReference type="CDD" id="cd14498">
    <property type="entry name" value="DSP"/>
    <property type="match status" value="1"/>
</dbReference>
<keyword evidence="4" id="KW-0904">Protein phosphatase</keyword>
<keyword evidence="8" id="KW-1185">Reference proteome</keyword>
<feature type="region of interest" description="Disordered" evidence="5">
    <location>
        <begin position="191"/>
        <end position="247"/>
    </location>
</feature>
<dbReference type="GO" id="GO:0017017">
    <property type="term" value="F:MAP kinase tyrosine/serine/threonine phosphatase activity"/>
    <property type="evidence" value="ECO:0000318"/>
    <property type="project" value="GO_Central"/>
</dbReference>
<evidence type="ECO:0000313" key="7">
    <source>
        <dbReference type="EMBL" id="PNW79544.1"/>
    </source>
</evidence>
<dbReference type="PROSITE" id="PS00383">
    <property type="entry name" value="TYR_PHOSPHATASE_1"/>
    <property type="match status" value="1"/>
</dbReference>
<evidence type="ECO:0000259" key="6">
    <source>
        <dbReference type="PROSITE" id="PS50056"/>
    </source>
</evidence>
<dbReference type="GeneID" id="5729263"/>
<comment type="similarity">
    <text evidence="1">Belongs to the protein-tyrosine phosphatase family. Non-receptor class dual specificity subfamily.</text>
</comment>
<evidence type="ECO:0000256" key="4">
    <source>
        <dbReference type="ARBA" id="ARBA00022912"/>
    </source>
</evidence>
<dbReference type="InterPro" id="IPR000340">
    <property type="entry name" value="Dual-sp_phosphatase_cat-dom"/>
</dbReference>
<dbReference type="GO" id="GO:0008330">
    <property type="term" value="F:protein tyrosine/threonine phosphatase activity"/>
    <property type="evidence" value="ECO:0000318"/>
    <property type="project" value="GO_Central"/>
</dbReference>
<reference evidence="7 8" key="1">
    <citation type="journal article" date="2007" name="Science">
        <title>The Chlamydomonas genome reveals the evolution of key animal and plant functions.</title>
        <authorList>
            <person name="Merchant S.S."/>
            <person name="Prochnik S.E."/>
            <person name="Vallon O."/>
            <person name="Harris E.H."/>
            <person name="Karpowicz S.J."/>
            <person name="Witman G.B."/>
            <person name="Terry A."/>
            <person name="Salamov A."/>
            <person name="Fritz-Laylin L.K."/>
            <person name="Marechal-Drouard L."/>
            <person name="Marshall W.F."/>
            <person name="Qu L.H."/>
            <person name="Nelson D.R."/>
            <person name="Sanderfoot A.A."/>
            <person name="Spalding M.H."/>
            <person name="Kapitonov V.V."/>
            <person name="Ren Q."/>
            <person name="Ferris P."/>
            <person name="Lindquist E."/>
            <person name="Shapiro H."/>
            <person name="Lucas S.M."/>
            <person name="Grimwood J."/>
            <person name="Schmutz J."/>
            <person name="Cardol P."/>
            <person name="Cerutti H."/>
            <person name="Chanfreau G."/>
            <person name="Chen C.L."/>
            <person name="Cognat V."/>
            <person name="Croft M.T."/>
            <person name="Dent R."/>
            <person name="Dutcher S."/>
            <person name="Fernandez E."/>
            <person name="Fukuzawa H."/>
            <person name="Gonzalez-Ballester D."/>
            <person name="Gonzalez-Halphen D."/>
            <person name="Hallmann A."/>
            <person name="Hanikenne M."/>
            <person name="Hippler M."/>
            <person name="Inwood W."/>
            <person name="Jabbari K."/>
            <person name="Kalanon M."/>
            <person name="Kuras R."/>
            <person name="Lefebvre P.A."/>
            <person name="Lemaire S.D."/>
            <person name="Lobanov A.V."/>
            <person name="Lohr M."/>
            <person name="Manuell A."/>
            <person name="Meier I."/>
            <person name="Mets L."/>
            <person name="Mittag M."/>
            <person name="Mittelmeier T."/>
            <person name="Moroney J.V."/>
            <person name="Moseley J."/>
            <person name="Napoli C."/>
            <person name="Nedelcu A.M."/>
            <person name="Niyogi K."/>
            <person name="Novoselov S.V."/>
            <person name="Paulsen I.T."/>
            <person name="Pazour G."/>
            <person name="Purton S."/>
            <person name="Ral J.P."/>
            <person name="Riano-Pachon D.M."/>
            <person name="Riekhof W."/>
            <person name="Rymarquis L."/>
            <person name="Schroda M."/>
            <person name="Stern D."/>
            <person name="Umen J."/>
            <person name="Willows R."/>
            <person name="Wilson N."/>
            <person name="Zimmer S.L."/>
            <person name="Allmer J."/>
            <person name="Balk J."/>
            <person name="Bisova K."/>
            <person name="Chen C.J."/>
            <person name="Elias M."/>
            <person name="Gendler K."/>
            <person name="Hauser C."/>
            <person name="Lamb M.R."/>
            <person name="Ledford H."/>
            <person name="Long J.C."/>
            <person name="Minagawa J."/>
            <person name="Page M.D."/>
            <person name="Pan J."/>
            <person name="Pootakham W."/>
            <person name="Roje S."/>
            <person name="Rose A."/>
            <person name="Stahlberg E."/>
            <person name="Terauchi A.M."/>
            <person name="Yang P."/>
            <person name="Ball S."/>
            <person name="Bowler C."/>
            <person name="Dieckmann C.L."/>
            <person name="Gladyshev V.N."/>
            <person name="Green P."/>
            <person name="Jorgensen R."/>
            <person name="Mayfield S."/>
            <person name="Mueller-Roeber B."/>
            <person name="Rajamani S."/>
            <person name="Sayre R.T."/>
            <person name="Brokstein P."/>
            <person name="Dubchak I."/>
            <person name="Goodstein D."/>
            <person name="Hornick L."/>
            <person name="Huang Y.W."/>
            <person name="Jhaveri J."/>
            <person name="Luo Y."/>
            <person name="Martinez D."/>
            <person name="Ngau W.C."/>
            <person name="Otillar B."/>
            <person name="Poliakov A."/>
            <person name="Porter A."/>
            <person name="Szajkowski L."/>
            <person name="Werner G."/>
            <person name="Zhou K."/>
            <person name="Grigoriev I.V."/>
            <person name="Rokhsar D.S."/>
            <person name="Grossman A.R."/>
        </authorList>
    </citation>
    <scope>NUCLEOTIDE SEQUENCE [LARGE SCALE GENOMIC DNA]</scope>
    <source>
        <strain evidence="8">CC-503</strain>
    </source>
</reference>
<evidence type="ECO:0000256" key="5">
    <source>
        <dbReference type="SAM" id="MobiDB-lite"/>
    </source>
</evidence>
<dbReference type="PANTHER" id="PTHR10159">
    <property type="entry name" value="DUAL SPECIFICITY PROTEIN PHOSPHATASE"/>
    <property type="match status" value="1"/>
</dbReference>
<feature type="compositionally biased region" description="Low complexity" evidence="5">
    <location>
        <begin position="215"/>
        <end position="247"/>
    </location>
</feature>
<organism evidence="7 8">
    <name type="scientific">Chlamydomonas reinhardtii</name>
    <name type="common">Chlamydomonas smithii</name>
    <dbReference type="NCBI Taxonomy" id="3055"/>
    <lineage>
        <taxon>Eukaryota</taxon>
        <taxon>Viridiplantae</taxon>
        <taxon>Chlorophyta</taxon>
        <taxon>core chlorophytes</taxon>
        <taxon>Chlorophyceae</taxon>
        <taxon>CS clade</taxon>
        <taxon>Chlamydomonadales</taxon>
        <taxon>Chlamydomonadaceae</taxon>
        <taxon>Chlamydomonas</taxon>
    </lineage>
</organism>
<dbReference type="SUPFAM" id="SSF52799">
    <property type="entry name" value="(Phosphotyrosine protein) phosphatases II"/>
    <property type="match status" value="1"/>
</dbReference>
<dbReference type="GO" id="GO:0043409">
    <property type="term" value="P:negative regulation of MAPK cascade"/>
    <property type="evidence" value="ECO:0000318"/>
    <property type="project" value="GO_Central"/>
</dbReference>
<evidence type="ECO:0000313" key="8">
    <source>
        <dbReference type="Proteomes" id="UP000006906"/>
    </source>
</evidence>
<feature type="region of interest" description="Disordered" evidence="5">
    <location>
        <begin position="1"/>
        <end position="30"/>
    </location>
</feature>
<dbReference type="GO" id="GO:0033550">
    <property type="term" value="F:MAP kinase tyrosine phosphatase activity"/>
    <property type="evidence" value="ECO:0000318"/>
    <property type="project" value="GO_Central"/>
</dbReference>
<dbReference type="PANTHER" id="PTHR10159:SF519">
    <property type="entry name" value="DUAL SPECIFICITY PROTEIN PHOSPHATASE MPK3"/>
    <property type="match status" value="1"/>
</dbReference>
<dbReference type="Gramene" id="PNW79544">
    <property type="protein sequence ID" value="PNW79544"/>
    <property type="gene ID" value="CHLRE_08g358554v5"/>
</dbReference>
<dbReference type="Pfam" id="PF00782">
    <property type="entry name" value="DSPc"/>
    <property type="match status" value="1"/>
</dbReference>
<dbReference type="PROSITE" id="PS50056">
    <property type="entry name" value="TYR_PHOSPHATASE_2"/>
    <property type="match status" value="1"/>
</dbReference>
<dbReference type="InterPro" id="IPR029021">
    <property type="entry name" value="Prot-tyrosine_phosphatase-like"/>
</dbReference>
<dbReference type="OrthoDB" id="10252009at2759"/>
<dbReference type="KEGG" id="cre:CHLRE_08g358554v5"/>
<dbReference type="GO" id="GO:0005737">
    <property type="term" value="C:cytoplasm"/>
    <property type="evidence" value="ECO:0000318"/>
    <property type="project" value="GO_Central"/>
</dbReference>
<evidence type="ECO:0000256" key="3">
    <source>
        <dbReference type="ARBA" id="ARBA00022801"/>
    </source>
</evidence>
<feature type="domain" description="Tyrosine specific protein phosphatases" evidence="6">
    <location>
        <begin position="164"/>
        <end position="214"/>
    </location>
</feature>
<dbReference type="AlphaFoldDB" id="A0A2K3DG70"/>
<dbReference type="EC" id="3.1.3.48" evidence="2"/>
<accession>A0A2K3DG70</accession>
<gene>
    <name evidence="7" type="ORF">CHLRE_08g358554v5</name>
</gene>
<evidence type="ECO:0000256" key="1">
    <source>
        <dbReference type="ARBA" id="ARBA00008601"/>
    </source>
</evidence>
<dbReference type="STRING" id="3055.A0A2K3DG70"/>
<keyword evidence="3" id="KW-0378">Hydrolase</keyword>
<dbReference type="SMART" id="SM00195">
    <property type="entry name" value="DSPc"/>
    <property type="match status" value="1"/>
</dbReference>
<proteinExistence type="inferred from homology"/>